<protein>
    <submittedName>
        <fullName evidence="1">Uncharacterized protein</fullName>
    </submittedName>
</protein>
<gene>
    <name evidence="1" type="ORF">SAY87_010168</name>
</gene>
<name>A0AAN7JAP3_9MYRT</name>
<sequence>MAGSHMILDNLLVLKASQGSCQLVLFQFSFMCPSETTLSRSRVLGDACALCRYIWSLGGGSAAVSLSIYGPSSSRHFPHSLGVGRSAVG</sequence>
<accession>A0AAN7JAP3</accession>
<dbReference type="AlphaFoldDB" id="A0AAN7JAP3"/>
<comment type="caution">
    <text evidence="1">The sequence shown here is derived from an EMBL/GenBank/DDBJ whole genome shotgun (WGS) entry which is preliminary data.</text>
</comment>
<dbReference type="EMBL" id="JAXIOK010000022">
    <property type="protein sequence ID" value="KAK4743856.1"/>
    <property type="molecule type" value="Genomic_DNA"/>
</dbReference>
<keyword evidence="2" id="KW-1185">Reference proteome</keyword>
<proteinExistence type="predicted"/>
<evidence type="ECO:0000313" key="2">
    <source>
        <dbReference type="Proteomes" id="UP001345219"/>
    </source>
</evidence>
<organism evidence="1 2">
    <name type="scientific">Trapa incisa</name>
    <dbReference type="NCBI Taxonomy" id="236973"/>
    <lineage>
        <taxon>Eukaryota</taxon>
        <taxon>Viridiplantae</taxon>
        <taxon>Streptophyta</taxon>
        <taxon>Embryophyta</taxon>
        <taxon>Tracheophyta</taxon>
        <taxon>Spermatophyta</taxon>
        <taxon>Magnoliopsida</taxon>
        <taxon>eudicotyledons</taxon>
        <taxon>Gunneridae</taxon>
        <taxon>Pentapetalae</taxon>
        <taxon>rosids</taxon>
        <taxon>malvids</taxon>
        <taxon>Myrtales</taxon>
        <taxon>Lythraceae</taxon>
        <taxon>Trapa</taxon>
    </lineage>
</organism>
<dbReference type="Proteomes" id="UP001345219">
    <property type="component" value="Chromosome 9"/>
</dbReference>
<reference evidence="1 2" key="1">
    <citation type="journal article" date="2023" name="Hortic Res">
        <title>Pangenome of water caltrop reveals structural variations and asymmetric subgenome divergence after allopolyploidization.</title>
        <authorList>
            <person name="Zhang X."/>
            <person name="Chen Y."/>
            <person name="Wang L."/>
            <person name="Yuan Y."/>
            <person name="Fang M."/>
            <person name="Shi L."/>
            <person name="Lu R."/>
            <person name="Comes H.P."/>
            <person name="Ma Y."/>
            <person name="Chen Y."/>
            <person name="Huang G."/>
            <person name="Zhou Y."/>
            <person name="Zheng Z."/>
            <person name="Qiu Y."/>
        </authorList>
    </citation>
    <scope>NUCLEOTIDE SEQUENCE [LARGE SCALE GENOMIC DNA]</scope>
    <source>
        <tissue evidence="1">Roots</tissue>
    </source>
</reference>
<evidence type="ECO:0000313" key="1">
    <source>
        <dbReference type="EMBL" id="KAK4743856.1"/>
    </source>
</evidence>